<name>A0A8J8MPU9_9FIRM</name>
<evidence type="ECO:0000313" key="5">
    <source>
        <dbReference type="EMBL" id="QUI25775.1"/>
    </source>
</evidence>
<evidence type="ECO:0000256" key="3">
    <source>
        <dbReference type="ARBA" id="ARBA00023235"/>
    </source>
</evidence>
<dbReference type="GO" id="GO:0008784">
    <property type="term" value="F:alanine racemase activity"/>
    <property type="evidence" value="ECO:0007669"/>
    <property type="project" value="TreeGrafter"/>
</dbReference>
<evidence type="ECO:0000259" key="4">
    <source>
        <dbReference type="Pfam" id="PF01168"/>
    </source>
</evidence>
<dbReference type="GO" id="GO:0005829">
    <property type="term" value="C:cytosol"/>
    <property type="evidence" value="ECO:0007669"/>
    <property type="project" value="TreeGrafter"/>
</dbReference>
<dbReference type="GO" id="GO:0030170">
    <property type="term" value="F:pyridoxal phosphate binding"/>
    <property type="evidence" value="ECO:0007669"/>
    <property type="project" value="TreeGrafter"/>
</dbReference>
<keyword evidence="6" id="KW-1185">Reference proteome</keyword>
<evidence type="ECO:0000256" key="2">
    <source>
        <dbReference type="ARBA" id="ARBA00022898"/>
    </source>
</evidence>
<dbReference type="SUPFAM" id="SSF51419">
    <property type="entry name" value="PLP-binding barrel"/>
    <property type="match status" value="1"/>
</dbReference>
<dbReference type="AlphaFoldDB" id="A0A8J8MPU9"/>
<dbReference type="PANTHER" id="PTHR30511">
    <property type="entry name" value="ALANINE RACEMASE"/>
    <property type="match status" value="1"/>
</dbReference>
<dbReference type="Pfam" id="PF01168">
    <property type="entry name" value="Ala_racemase_N"/>
    <property type="match status" value="1"/>
</dbReference>
<dbReference type="CDD" id="cd06815">
    <property type="entry name" value="PLPDE_III_AR_like_1"/>
    <property type="match status" value="1"/>
</dbReference>
<dbReference type="InterPro" id="IPR029066">
    <property type="entry name" value="PLP-binding_barrel"/>
</dbReference>
<proteinExistence type="predicted"/>
<gene>
    <name evidence="5" type="ORF">HZI73_17650</name>
</gene>
<dbReference type="InterPro" id="IPR001608">
    <property type="entry name" value="Ala_racemase_N"/>
</dbReference>
<dbReference type="EMBL" id="CP058649">
    <property type="protein sequence ID" value="QUI25775.1"/>
    <property type="molecule type" value="Genomic_DNA"/>
</dbReference>
<keyword evidence="2" id="KW-0663">Pyridoxal phosphate</keyword>
<keyword evidence="3" id="KW-0413">Isomerase</keyword>
<dbReference type="NCBIfam" id="NF040742">
    <property type="entry name" value="racem_Orr"/>
    <property type="match status" value="1"/>
</dbReference>
<feature type="domain" description="Alanine racemase N-terminal" evidence="4">
    <location>
        <begin position="8"/>
        <end position="224"/>
    </location>
</feature>
<reference evidence="5" key="1">
    <citation type="submission" date="2020-07" db="EMBL/GenBank/DDBJ databases">
        <title>Vallitalea pronyensis genome.</title>
        <authorList>
            <person name="Postec A."/>
        </authorList>
    </citation>
    <scope>NUCLEOTIDE SEQUENCE</scope>
    <source>
        <strain evidence="5">FatNI3</strain>
    </source>
</reference>
<dbReference type="PANTHER" id="PTHR30511:SF3">
    <property type="entry name" value="LYSINE RACEMASE"/>
    <property type="match status" value="1"/>
</dbReference>
<accession>A0A8J8MPU9</accession>
<comment type="cofactor">
    <cofactor evidence="1">
        <name>pyridoxal 5'-phosphate</name>
        <dbReference type="ChEBI" id="CHEBI:597326"/>
    </cofactor>
</comment>
<evidence type="ECO:0000256" key="1">
    <source>
        <dbReference type="ARBA" id="ARBA00001933"/>
    </source>
</evidence>
<dbReference type="KEGG" id="vpy:HZI73_17650"/>
<sequence length="357" mass="39781">MRYPRIEIDLNKIRSNTQTIVDMCHRHHIDVVGVTKVFCAEKEIVEQMIAGGISIIGDSRIENLIKLKSYDLPKLLLRLPMLSQVEAIIEHVDITLNSELRIIRALSEEAAKKQKRHQIILMVDLGDLREGIFDEETLIRTVESVISMEYIDLIGIGTNLTCYGGILPDKDNLERLLAIRSYIEKTYNIPLKVVSGGNSSSIYLLESGKIPEGINQLRLGESIVLGRETAFGLKIKGTSQDTMILQCEIVELQEKPSVPIGVIGMDAFGHVPTFEDHGMRQKAICAIGKQDVNPDDIRPLDQDIKILGGSSDYMILDVTDASKKYQVGDIISFSVSYGSVLSLFTSAYINKVYVSNE</sequence>
<protein>
    <submittedName>
        <fullName evidence="5">Alanine/ornithine racemase family PLP-dependent enzyme</fullName>
    </submittedName>
</protein>
<dbReference type="Proteomes" id="UP000683246">
    <property type="component" value="Chromosome"/>
</dbReference>
<dbReference type="InterPro" id="IPR000821">
    <property type="entry name" value="Ala_racemase"/>
</dbReference>
<dbReference type="Gene3D" id="3.20.20.10">
    <property type="entry name" value="Alanine racemase"/>
    <property type="match status" value="1"/>
</dbReference>
<organism evidence="5 6">
    <name type="scientific">Vallitalea pronyensis</name>
    <dbReference type="NCBI Taxonomy" id="1348613"/>
    <lineage>
        <taxon>Bacteria</taxon>
        <taxon>Bacillati</taxon>
        <taxon>Bacillota</taxon>
        <taxon>Clostridia</taxon>
        <taxon>Lachnospirales</taxon>
        <taxon>Vallitaleaceae</taxon>
        <taxon>Vallitalea</taxon>
    </lineage>
</organism>
<evidence type="ECO:0000313" key="6">
    <source>
        <dbReference type="Proteomes" id="UP000683246"/>
    </source>
</evidence>